<keyword evidence="6" id="KW-0762">Sugar transport</keyword>
<evidence type="ECO:0000256" key="11">
    <source>
        <dbReference type="ARBA" id="ARBA00035686"/>
    </source>
</evidence>
<keyword evidence="4" id="KW-1003">Cell membrane</keyword>
<evidence type="ECO:0000256" key="3">
    <source>
        <dbReference type="ARBA" id="ARBA00022448"/>
    </source>
</evidence>
<comment type="similarity">
    <text evidence="2">Belongs to the binding-protein-dependent transport system permease family. AraH/RbsC subfamily.</text>
</comment>
<evidence type="ECO:0000313" key="13">
    <source>
        <dbReference type="EMBL" id="SKA71765.1"/>
    </source>
</evidence>
<evidence type="ECO:0000256" key="2">
    <source>
        <dbReference type="ARBA" id="ARBA00007942"/>
    </source>
</evidence>
<sequence>MSTPQASPPPSASATDERIAKVSFFKSILQRPEVGAIAGLIAIVLFFAIYADASMFSLAGFMNFMQPAAQLGILAVAAALLMVGGEFDLSIGSMIAFAGIALGIPLVLWGWPLGVSILFAFAVSIAFGAINGFIVLRSGLPSFIVTLAFLFILRGLTLVSLKLATGTTQLRGIPEAAGDSWLVEIFSGNAFEGLFAWLASMGLIETFKNGAPKVQGVPVEIIWFVILAIAASWLLNKTRFGNWIFAAGGDPNAARNVGVPVARVKIMLFIFTAMAATLVAIITVLQFGTADASRGLLKEFHAIIAAVIGGCLLTGGYGSAIGAMIGAVIFGMVQIGITYTNINQDWFQVFMGAILLIAVLLNNWVRRQAMSSR</sequence>
<feature type="transmembrane region" description="Helical" evidence="12">
    <location>
        <begin position="143"/>
        <end position="161"/>
    </location>
</feature>
<feature type="transmembrane region" description="Helical" evidence="12">
    <location>
        <begin position="91"/>
        <end position="111"/>
    </location>
</feature>
<feature type="transmembrane region" description="Helical" evidence="12">
    <location>
        <begin position="266"/>
        <end position="288"/>
    </location>
</feature>
<dbReference type="GO" id="GO:0005886">
    <property type="term" value="C:plasma membrane"/>
    <property type="evidence" value="ECO:0007669"/>
    <property type="project" value="UniProtKB-SubCell"/>
</dbReference>
<dbReference type="PANTHER" id="PTHR32196">
    <property type="entry name" value="ABC TRANSPORTER PERMEASE PROTEIN YPHD-RELATED-RELATED"/>
    <property type="match status" value="1"/>
</dbReference>
<evidence type="ECO:0000256" key="9">
    <source>
        <dbReference type="ARBA" id="ARBA00023136"/>
    </source>
</evidence>
<comment type="function">
    <text evidence="10">Part of the binding-protein-dependent transport system for D-xylose. Probably responsible for the translocation of the substrate across the membrane.</text>
</comment>
<evidence type="ECO:0000256" key="8">
    <source>
        <dbReference type="ARBA" id="ARBA00022989"/>
    </source>
</evidence>
<dbReference type="InterPro" id="IPR001851">
    <property type="entry name" value="ABC_transp_permease"/>
</dbReference>
<dbReference type="STRING" id="92487.SAMN02745130_00910"/>
<dbReference type="Proteomes" id="UP000190460">
    <property type="component" value="Unassembled WGS sequence"/>
</dbReference>
<reference evidence="13 14" key="1">
    <citation type="submission" date="2017-02" db="EMBL/GenBank/DDBJ databases">
        <authorList>
            <person name="Peterson S.W."/>
        </authorList>
    </citation>
    <scope>NUCLEOTIDE SEQUENCE [LARGE SCALE GENOMIC DNA]</scope>
    <source>
        <strain evidence="13 14">ATCC 49788</strain>
    </source>
</reference>
<keyword evidence="8 12" id="KW-1133">Transmembrane helix</keyword>
<accession>A0A1T4W3X8</accession>
<feature type="transmembrane region" description="Helical" evidence="12">
    <location>
        <begin position="34"/>
        <end position="58"/>
    </location>
</feature>
<dbReference type="Pfam" id="PF02653">
    <property type="entry name" value="BPD_transp_2"/>
    <property type="match status" value="1"/>
</dbReference>
<feature type="transmembrane region" description="Helical" evidence="12">
    <location>
        <begin position="345"/>
        <end position="365"/>
    </location>
</feature>
<feature type="transmembrane region" description="Helical" evidence="12">
    <location>
        <begin position="64"/>
        <end position="84"/>
    </location>
</feature>
<dbReference type="OrthoDB" id="5422926at2"/>
<name>A0A1T4W3X8_9GAMM</name>
<dbReference type="CDD" id="cd06579">
    <property type="entry name" value="TM_PBP1_transp_AraH_like"/>
    <property type="match status" value="1"/>
</dbReference>
<evidence type="ECO:0000313" key="14">
    <source>
        <dbReference type="Proteomes" id="UP000190460"/>
    </source>
</evidence>
<keyword evidence="9 12" id="KW-0472">Membrane</keyword>
<evidence type="ECO:0000256" key="6">
    <source>
        <dbReference type="ARBA" id="ARBA00022597"/>
    </source>
</evidence>
<keyword evidence="14" id="KW-1185">Reference proteome</keyword>
<evidence type="ECO:0000256" key="10">
    <source>
        <dbReference type="ARBA" id="ARBA00035611"/>
    </source>
</evidence>
<dbReference type="RefSeq" id="WP_078921399.1">
    <property type="nucleotide sequence ID" value="NZ_FUYB01000003.1"/>
</dbReference>
<keyword evidence="7 12" id="KW-0812">Transmembrane</keyword>
<organism evidence="13 14">
    <name type="scientific">Thiothrix eikelboomii</name>
    <dbReference type="NCBI Taxonomy" id="92487"/>
    <lineage>
        <taxon>Bacteria</taxon>
        <taxon>Pseudomonadati</taxon>
        <taxon>Pseudomonadota</taxon>
        <taxon>Gammaproteobacteria</taxon>
        <taxon>Thiotrichales</taxon>
        <taxon>Thiotrichaceae</taxon>
        <taxon>Thiothrix</taxon>
    </lineage>
</organism>
<feature type="transmembrane region" description="Helical" evidence="12">
    <location>
        <begin position="181"/>
        <end position="204"/>
    </location>
</feature>
<evidence type="ECO:0000256" key="5">
    <source>
        <dbReference type="ARBA" id="ARBA00022519"/>
    </source>
</evidence>
<evidence type="ECO:0000256" key="1">
    <source>
        <dbReference type="ARBA" id="ARBA00004429"/>
    </source>
</evidence>
<dbReference type="AlphaFoldDB" id="A0A1T4W3X8"/>
<dbReference type="PANTHER" id="PTHR32196:SF32">
    <property type="entry name" value="XYLOSE TRANSPORT SYSTEM PERMEASE PROTEIN XYLH"/>
    <property type="match status" value="1"/>
</dbReference>
<feature type="transmembrane region" description="Helical" evidence="12">
    <location>
        <begin position="216"/>
        <end position="235"/>
    </location>
</feature>
<keyword evidence="5" id="KW-0997">Cell inner membrane</keyword>
<evidence type="ECO:0000256" key="4">
    <source>
        <dbReference type="ARBA" id="ARBA00022475"/>
    </source>
</evidence>
<keyword evidence="3" id="KW-0813">Transport</keyword>
<dbReference type="EMBL" id="FUYB01000003">
    <property type="protein sequence ID" value="SKA71765.1"/>
    <property type="molecule type" value="Genomic_DNA"/>
</dbReference>
<dbReference type="GO" id="GO:0022857">
    <property type="term" value="F:transmembrane transporter activity"/>
    <property type="evidence" value="ECO:0007669"/>
    <property type="project" value="InterPro"/>
</dbReference>
<protein>
    <recommendedName>
        <fullName evidence="11">Xylose transport system permease protein XylH</fullName>
    </recommendedName>
</protein>
<feature type="transmembrane region" description="Helical" evidence="12">
    <location>
        <begin position="300"/>
        <end position="333"/>
    </location>
</feature>
<proteinExistence type="inferred from homology"/>
<feature type="transmembrane region" description="Helical" evidence="12">
    <location>
        <begin position="117"/>
        <end position="136"/>
    </location>
</feature>
<comment type="subcellular location">
    <subcellularLocation>
        <location evidence="1">Cell inner membrane</location>
        <topology evidence="1">Multi-pass membrane protein</topology>
    </subcellularLocation>
</comment>
<evidence type="ECO:0000256" key="12">
    <source>
        <dbReference type="SAM" id="Phobius"/>
    </source>
</evidence>
<gene>
    <name evidence="13" type="ORF">SAMN02745130_00910</name>
</gene>
<evidence type="ECO:0000256" key="7">
    <source>
        <dbReference type="ARBA" id="ARBA00022692"/>
    </source>
</evidence>